<accession>A0A1J1I4Q3</accession>
<proteinExistence type="predicted"/>
<organism evidence="1 2">
    <name type="scientific">Clunio marinus</name>
    <dbReference type="NCBI Taxonomy" id="568069"/>
    <lineage>
        <taxon>Eukaryota</taxon>
        <taxon>Metazoa</taxon>
        <taxon>Ecdysozoa</taxon>
        <taxon>Arthropoda</taxon>
        <taxon>Hexapoda</taxon>
        <taxon>Insecta</taxon>
        <taxon>Pterygota</taxon>
        <taxon>Neoptera</taxon>
        <taxon>Endopterygota</taxon>
        <taxon>Diptera</taxon>
        <taxon>Nematocera</taxon>
        <taxon>Chironomoidea</taxon>
        <taxon>Chironomidae</taxon>
        <taxon>Clunio</taxon>
    </lineage>
</organism>
<gene>
    <name evidence="1" type="ORF">CLUMA_CG008802</name>
</gene>
<evidence type="ECO:0000313" key="2">
    <source>
        <dbReference type="Proteomes" id="UP000183832"/>
    </source>
</evidence>
<name>A0A1J1I4Q3_9DIPT</name>
<protein>
    <submittedName>
        <fullName evidence="1">CLUMA_CG008802, isoform A</fullName>
    </submittedName>
</protein>
<dbReference type="Proteomes" id="UP000183832">
    <property type="component" value="Unassembled WGS sequence"/>
</dbReference>
<keyword evidence="2" id="KW-1185">Reference proteome</keyword>
<reference evidence="1 2" key="1">
    <citation type="submission" date="2015-04" db="EMBL/GenBank/DDBJ databases">
        <authorList>
            <person name="Syromyatnikov M.Y."/>
            <person name="Popov V.N."/>
        </authorList>
    </citation>
    <scope>NUCLEOTIDE SEQUENCE [LARGE SCALE GENOMIC DNA]</scope>
</reference>
<dbReference type="AlphaFoldDB" id="A0A1J1I4Q3"/>
<sequence length="70" mass="8229">MIERLIEGVKPKAEQASTNFKQKYIHHRFAPGKQFEHAFVLFFFKADEKYGKIVSVCVLETEKERNVVLE</sequence>
<dbReference type="EMBL" id="CVRI01000041">
    <property type="protein sequence ID" value="CRK95264.1"/>
    <property type="molecule type" value="Genomic_DNA"/>
</dbReference>
<evidence type="ECO:0000313" key="1">
    <source>
        <dbReference type="EMBL" id="CRK95264.1"/>
    </source>
</evidence>